<evidence type="ECO:0000313" key="2">
    <source>
        <dbReference type="EMBL" id="MCI45706.1"/>
    </source>
</evidence>
<evidence type="ECO:0000256" key="1">
    <source>
        <dbReference type="SAM" id="SignalP"/>
    </source>
</evidence>
<accession>A0A392SCX1</accession>
<name>A0A392SCX1_9FABA</name>
<keyword evidence="1" id="KW-0732">Signal</keyword>
<evidence type="ECO:0000313" key="3">
    <source>
        <dbReference type="Proteomes" id="UP000265520"/>
    </source>
</evidence>
<protein>
    <submittedName>
        <fullName evidence="2">Uncharacterized protein</fullName>
    </submittedName>
</protein>
<proteinExistence type="predicted"/>
<organism evidence="2 3">
    <name type="scientific">Trifolium medium</name>
    <dbReference type="NCBI Taxonomy" id="97028"/>
    <lineage>
        <taxon>Eukaryota</taxon>
        <taxon>Viridiplantae</taxon>
        <taxon>Streptophyta</taxon>
        <taxon>Embryophyta</taxon>
        <taxon>Tracheophyta</taxon>
        <taxon>Spermatophyta</taxon>
        <taxon>Magnoliopsida</taxon>
        <taxon>eudicotyledons</taxon>
        <taxon>Gunneridae</taxon>
        <taxon>Pentapetalae</taxon>
        <taxon>rosids</taxon>
        <taxon>fabids</taxon>
        <taxon>Fabales</taxon>
        <taxon>Fabaceae</taxon>
        <taxon>Papilionoideae</taxon>
        <taxon>50 kb inversion clade</taxon>
        <taxon>NPAAA clade</taxon>
        <taxon>Hologalegina</taxon>
        <taxon>IRL clade</taxon>
        <taxon>Trifolieae</taxon>
        <taxon>Trifolium</taxon>
    </lineage>
</organism>
<feature type="non-terminal residue" evidence="2">
    <location>
        <position position="1"/>
    </location>
</feature>
<dbReference type="AlphaFoldDB" id="A0A392SCX1"/>
<feature type="signal peptide" evidence="1">
    <location>
        <begin position="1"/>
        <end position="25"/>
    </location>
</feature>
<keyword evidence="3" id="KW-1185">Reference proteome</keyword>
<dbReference type="Proteomes" id="UP000265520">
    <property type="component" value="Unassembled WGS sequence"/>
</dbReference>
<feature type="chain" id="PRO_5017306752" evidence="1">
    <location>
        <begin position="26"/>
        <end position="57"/>
    </location>
</feature>
<dbReference type="EMBL" id="LXQA010347390">
    <property type="protein sequence ID" value="MCI45706.1"/>
    <property type="molecule type" value="Genomic_DNA"/>
</dbReference>
<reference evidence="2 3" key="1">
    <citation type="journal article" date="2018" name="Front. Plant Sci.">
        <title>Red Clover (Trifolium pratense) and Zigzag Clover (T. medium) - A Picture of Genomic Similarities and Differences.</title>
        <authorList>
            <person name="Dluhosova J."/>
            <person name="Istvanek J."/>
            <person name="Nedelnik J."/>
            <person name="Repkova J."/>
        </authorList>
    </citation>
    <scope>NUCLEOTIDE SEQUENCE [LARGE SCALE GENOMIC DNA]</scope>
    <source>
        <strain evidence="3">cv. 10/8</strain>
        <tissue evidence="2">Leaf</tissue>
    </source>
</reference>
<comment type="caution">
    <text evidence="2">The sequence shown here is derived from an EMBL/GenBank/DDBJ whole genome shotgun (WGS) entry which is preliminary data.</text>
</comment>
<sequence>IMRMGRMGAMLQMMDPLTLLLLRMATNELMVMRGESEPLRGSSVSLGLGNGGRSATF</sequence>